<organism evidence="3 4">
    <name type="scientific">Sanghuangporus baumii</name>
    <name type="common">Phellinus baumii</name>
    <dbReference type="NCBI Taxonomy" id="108892"/>
    <lineage>
        <taxon>Eukaryota</taxon>
        <taxon>Fungi</taxon>
        <taxon>Dikarya</taxon>
        <taxon>Basidiomycota</taxon>
        <taxon>Agaricomycotina</taxon>
        <taxon>Agaricomycetes</taxon>
        <taxon>Hymenochaetales</taxon>
        <taxon>Hymenochaetaceae</taxon>
        <taxon>Sanghuangporus</taxon>
    </lineage>
</organism>
<reference evidence="3" key="1">
    <citation type="submission" date="2016-06" db="EMBL/GenBank/DDBJ databases">
        <title>Draft Genome sequence of the fungus Inonotus baumii.</title>
        <authorList>
            <person name="Zhu H."/>
            <person name="Lin W."/>
        </authorList>
    </citation>
    <scope>NUCLEOTIDE SEQUENCE</scope>
    <source>
        <strain evidence="3">821</strain>
    </source>
</reference>
<keyword evidence="2" id="KW-0812">Transmembrane</keyword>
<dbReference type="Proteomes" id="UP000757232">
    <property type="component" value="Unassembled WGS sequence"/>
</dbReference>
<sequence length="340" mass="36804">MIAGLSKAVTLYLATILALTALFLTYFAFLAPVLLLEDRVSLLSITPSTSLQDNSSSSNDVDGATLRIGALGSCSRSKRDEGLNCTQATLSPTYDLSDLPSNASLLLTGPPSASPGFIAVSLGFSTIFVFLFSIISLRSKLGPKLGAALDKPFLNRGVAWLGLIGFMIGLTAFLVIRMWFGKAIDDFNSGIKSLGEDGPALVASTGNGFTMVWVGYSFLAVPLVQLQSNKSKAKKQLASKSKDAQIDYEKLHELLSQVSADRKHLEQLKAKVKARSEWHINRTLEDLQNVVRDIASFLFSAKAGQAEQDIGREVEEIILKKMPSQPAKRAKPSLNIDDEY</sequence>
<dbReference type="EMBL" id="LNZH02000215">
    <property type="protein sequence ID" value="OCB84627.1"/>
    <property type="molecule type" value="Genomic_DNA"/>
</dbReference>
<feature type="transmembrane region" description="Helical" evidence="2">
    <location>
        <begin position="116"/>
        <end position="137"/>
    </location>
</feature>
<protein>
    <submittedName>
        <fullName evidence="3">Uncharacterized protein</fullName>
    </submittedName>
</protein>
<keyword evidence="2" id="KW-0472">Membrane</keyword>
<keyword evidence="2" id="KW-1133">Transmembrane helix</keyword>
<dbReference type="AlphaFoldDB" id="A0A9Q5HRF9"/>
<feature type="coiled-coil region" evidence="1">
    <location>
        <begin position="223"/>
        <end position="271"/>
    </location>
</feature>
<dbReference type="OrthoDB" id="2575000at2759"/>
<evidence type="ECO:0000256" key="1">
    <source>
        <dbReference type="SAM" id="Coils"/>
    </source>
</evidence>
<keyword evidence="1" id="KW-0175">Coiled coil</keyword>
<gene>
    <name evidence="3" type="ORF">A7U60_g8616</name>
</gene>
<proteinExistence type="predicted"/>
<name>A0A9Q5HRF9_SANBA</name>
<feature type="transmembrane region" description="Helical" evidence="2">
    <location>
        <begin position="200"/>
        <end position="224"/>
    </location>
</feature>
<evidence type="ECO:0000256" key="2">
    <source>
        <dbReference type="SAM" id="Phobius"/>
    </source>
</evidence>
<keyword evidence="4" id="KW-1185">Reference proteome</keyword>
<feature type="transmembrane region" description="Helical" evidence="2">
    <location>
        <begin position="158"/>
        <end position="180"/>
    </location>
</feature>
<evidence type="ECO:0000313" key="3">
    <source>
        <dbReference type="EMBL" id="OCB84627.1"/>
    </source>
</evidence>
<evidence type="ECO:0000313" key="4">
    <source>
        <dbReference type="Proteomes" id="UP000757232"/>
    </source>
</evidence>
<feature type="transmembrane region" description="Helical" evidence="2">
    <location>
        <begin position="12"/>
        <end position="35"/>
    </location>
</feature>
<comment type="caution">
    <text evidence="3">The sequence shown here is derived from an EMBL/GenBank/DDBJ whole genome shotgun (WGS) entry which is preliminary data.</text>
</comment>
<accession>A0A9Q5HRF9</accession>